<dbReference type="GO" id="GO:0035597">
    <property type="term" value="F:tRNA-2-methylthio-N(6)-dimethylallyladenosine(37) synthase activity"/>
    <property type="evidence" value="ECO:0007669"/>
    <property type="project" value="TreeGrafter"/>
</dbReference>
<dbReference type="InterPro" id="IPR020612">
    <property type="entry name" value="Methylthiotransferase_CS"/>
</dbReference>
<evidence type="ECO:0000256" key="6">
    <source>
        <dbReference type="ARBA" id="ARBA00023004"/>
    </source>
</evidence>
<evidence type="ECO:0000256" key="7">
    <source>
        <dbReference type="ARBA" id="ARBA00023014"/>
    </source>
</evidence>
<dbReference type="PANTHER" id="PTHR43020:SF2">
    <property type="entry name" value="MITOCHONDRIAL TRNA METHYLTHIOTRANSFERASE CDK5RAP1"/>
    <property type="match status" value="1"/>
</dbReference>
<dbReference type="EMBL" id="VGIY01000581">
    <property type="protein sequence ID" value="MBM3318987.1"/>
    <property type="molecule type" value="Genomic_DNA"/>
</dbReference>
<dbReference type="SFLD" id="SFLDG01082">
    <property type="entry name" value="B12-binding_domain_containing"/>
    <property type="match status" value="1"/>
</dbReference>
<evidence type="ECO:0000256" key="2">
    <source>
        <dbReference type="ARBA" id="ARBA00022485"/>
    </source>
</evidence>
<evidence type="ECO:0000256" key="5">
    <source>
        <dbReference type="ARBA" id="ARBA00022723"/>
    </source>
</evidence>
<dbReference type="SFLD" id="SFLDS00029">
    <property type="entry name" value="Radical_SAM"/>
    <property type="match status" value="1"/>
</dbReference>
<dbReference type="SMART" id="SM00729">
    <property type="entry name" value="Elp3"/>
    <property type="match status" value="1"/>
</dbReference>
<dbReference type="InterPro" id="IPR013848">
    <property type="entry name" value="Methylthiotransferase_N"/>
</dbReference>
<feature type="domain" description="MTTase N-terminal" evidence="8">
    <location>
        <begin position="1"/>
        <end position="75"/>
    </location>
</feature>
<dbReference type="InterPro" id="IPR005839">
    <property type="entry name" value="Methylthiotransferase"/>
</dbReference>
<evidence type="ECO:0000259" key="8">
    <source>
        <dbReference type="PROSITE" id="PS51449"/>
    </source>
</evidence>
<gene>
    <name evidence="10" type="ORF">FJY75_14165</name>
</gene>
<feature type="non-terminal residue" evidence="10">
    <location>
        <position position="1"/>
    </location>
</feature>
<dbReference type="Gene3D" id="3.80.30.20">
    <property type="entry name" value="tm_1862 like domain"/>
    <property type="match status" value="1"/>
</dbReference>
<keyword evidence="4" id="KW-0949">S-adenosyl-L-methionine</keyword>
<keyword evidence="5" id="KW-0479">Metal-binding</keyword>
<dbReference type="GO" id="GO:0051539">
    <property type="term" value="F:4 iron, 4 sulfur cluster binding"/>
    <property type="evidence" value="ECO:0007669"/>
    <property type="project" value="UniProtKB-KW"/>
</dbReference>
<comment type="caution">
    <text evidence="10">The sequence shown here is derived from an EMBL/GenBank/DDBJ whole genome shotgun (WGS) entry which is preliminary data.</text>
</comment>
<keyword evidence="3 10" id="KW-0808">Transferase</keyword>
<evidence type="ECO:0000259" key="9">
    <source>
        <dbReference type="PROSITE" id="PS51918"/>
    </source>
</evidence>
<keyword evidence="6" id="KW-0408">Iron</keyword>
<evidence type="ECO:0000256" key="3">
    <source>
        <dbReference type="ARBA" id="ARBA00022679"/>
    </source>
</evidence>
<reference evidence="10" key="1">
    <citation type="submission" date="2019-03" db="EMBL/GenBank/DDBJ databases">
        <title>Lake Tanganyika Metagenome-Assembled Genomes (MAGs).</title>
        <authorList>
            <person name="Tran P."/>
        </authorList>
    </citation>
    <scope>NUCLEOTIDE SEQUENCE</scope>
    <source>
        <strain evidence="10">M_DeepCast_400m_m2_100</strain>
    </source>
</reference>
<dbReference type="CDD" id="cd01335">
    <property type="entry name" value="Radical_SAM"/>
    <property type="match status" value="1"/>
</dbReference>
<dbReference type="Pfam" id="PF04055">
    <property type="entry name" value="Radical_SAM"/>
    <property type="match status" value="1"/>
</dbReference>
<feature type="domain" description="Radical SAM core" evidence="9">
    <location>
        <begin position="108"/>
        <end position="365"/>
    </location>
</feature>
<evidence type="ECO:0000313" key="11">
    <source>
        <dbReference type="Proteomes" id="UP000748308"/>
    </source>
</evidence>
<dbReference type="PROSITE" id="PS51918">
    <property type="entry name" value="RADICAL_SAM"/>
    <property type="match status" value="1"/>
</dbReference>
<dbReference type="Pfam" id="PF00919">
    <property type="entry name" value="UPF0004"/>
    <property type="match status" value="1"/>
</dbReference>
<dbReference type="EC" id="2.8.4.-" evidence="10"/>
<dbReference type="InterPro" id="IPR007197">
    <property type="entry name" value="rSAM"/>
</dbReference>
<dbReference type="NCBIfam" id="TIGR00089">
    <property type="entry name" value="MiaB/RimO family radical SAM methylthiotransferase"/>
    <property type="match status" value="1"/>
</dbReference>
<keyword evidence="7" id="KW-0411">Iron-sulfur</keyword>
<dbReference type="PANTHER" id="PTHR43020">
    <property type="entry name" value="CDK5 REGULATORY SUBUNIT-ASSOCIATED PROTEIN 1"/>
    <property type="match status" value="1"/>
</dbReference>
<evidence type="ECO:0000313" key="10">
    <source>
        <dbReference type="EMBL" id="MBM3318987.1"/>
    </source>
</evidence>
<dbReference type="InterPro" id="IPR038135">
    <property type="entry name" value="Methylthiotransferase_N_sf"/>
</dbReference>
<name>A0A937XEW0_UNCEI</name>
<dbReference type="PROSITE" id="PS01278">
    <property type="entry name" value="MTTASE_RADICAL"/>
    <property type="match status" value="1"/>
</dbReference>
<evidence type="ECO:0000256" key="4">
    <source>
        <dbReference type="ARBA" id="ARBA00022691"/>
    </source>
</evidence>
<protein>
    <submittedName>
        <fullName evidence="10">MiaB/RimO family radical SAM methylthiotransferase</fullName>
        <ecNumber evidence="10">2.8.4.-</ecNumber>
    </submittedName>
</protein>
<proteinExistence type="predicted"/>
<dbReference type="PROSITE" id="PS51449">
    <property type="entry name" value="MTTASE_N"/>
    <property type="match status" value="1"/>
</dbReference>
<accession>A0A937XEW0</accession>
<dbReference type="InterPro" id="IPR006638">
    <property type="entry name" value="Elp3/MiaA/NifB-like_rSAM"/>
</dbReference>
<organism evidence="10 11">
    <name type="scientific">Eiseniibacteriota bacterium</name>
    <dbReference type="NCBI Taxonomy" id="2212470"/>
    <lineage>
        <taxon>Bacteria</taxon>
        <taxon>Candidatus Eiseniibacteriota</taxon>
    </lineage>
</organism>
<comment type="cofactor">
    <cofactor evidence="1">
        <name>[4Fe-4S] cluster</name>
        <dbReference type="ChEBI" id="CHEBI:49883"/>
    </cofactor>
</comment>
<dbReference type="GO" id="GO:0046872">
    <property type="term" value="F:metal ion binding"/>
    <property type="evidence" value="ECO:0007669"/>
    <property type="project" value="UniProtKB-KW"/>
</dbReference>
<dbReference type="Gene3D" id="3.40.50.12160">
    <property type="entry name" value="Methylthiotransferase, N-terminal domain"/>
    <property type="match status" value="1"/>
</dbReference>
<dbReference type="InterPro" id="IPR058240">
    <property type="entry name" value="rSAM_sf"/>
</dbReference>
<keyword evidence="2" id="KW-0004">4Fe-4S</keyword>
<dbReference type="InterPro" id="IPR023404">
    <property type="entry name" value="rSAM_horseshoe"/>
</dbReference>
<evidence type="ECO:0000256" key="1">
    <source>
        <dbReference type="ARBA" id="ARBA00001966"/>
    </source>
</evidence>
<dbReference type="GO" id="GO:0005829">
    <property type="term" value="C:cytosol"/>
    <property type="evidence" value="ECO:0007669"/>
    <property type="project" value="TreeGrafter"/>
</dbReference>
<dbReference type="AlphaFoldDB" id="A0A937XEW0"/>
<sequence>DILVVNTCAVTGSAQAQSRQEIRRAARIAGNGLLIATGCSAQLEPQALAGIAGVAHVAGNAAKSALPGLLDRLMETPAARRAGALPERVSWQADPTPARFLGRAGAVGGRRTRALLKIQDGCDAACSYCIVGRLRGRPLSRDEREVLDEARRLVEAGFREVVLTGVNLGLYGVEWTRGGERPQAATGTPTERSDPEGWRLDAGVHARLLALLRALARIEGLARLRLSSIEPMALSEALIEALAGEPRIAPSLHLPLQSGDDETLRRMGRPYRRADLRRLTARLTAGRGPFGLGADVIAGFPGESEEAFGRTLALLEELPLTYLHAFPFSARPGTPAAGMEGQVPPPVRRERVRRLRALDERLRLRFQERLRGRRCALLVERLSGAGAEGWSGEFVRLRGEAPGAVVGELIEVVAGPSLGPRLQACLVDRLAMRRDEKGREGREGRDASR</sequence>
<dbReference type="Proteomes" id="UP000748308">
    <property type="component" value="Unassembled WGS sequence"/>
</dbReference>
<dbReference type="SUPFAM" id="SSF102114">
    <property type="entry name" value="Radical SAM enzymes"/>
    <property type="match status" value="1"/>
</dbReference>